<reference evidence="3" key="1">
    <citation type="journal article" date="2022" name="bioRxiv">
        <title>Deciphering the potential niche of two novel black yeast fungi from a biological soil crust based on their genomes, phenotypes, and melanin regulation.</title>
        <authorList>
            <consortium name="DOE Joint Genome Institute"/>
            <person name="Carr E.C."/>
            <person name="Barton Q."/>
            <person name="Grambo S."/>
            <person name="Sullivan M."/>
            <person name="Renfro C.M."/>
            <person name="Kuo A."/>
            <person name="Pangilinan J."/>
            <person name="Lipzen A."/>
            <person name="Keymanesh K."/>
            <person name="Savage E."/>
            <person name="Barry K."/>
            <person name="Grigoriev I.V."/>
            <person name="Riekhof W.R."/>
            <person name="Harris S.S."/>
        </authorList>
    </citation>
    <scope>NUCLEOTIDE SEQUENCE</scope>
    <source>
        <strain evidence="3">JF 03-4F</strain>
    </source>
</reference>
<feature type="region of interest" description="Disordered" evidence="1">
    <location>
        <begin position="69"/>
        <end position="89"/>
    </location>
</feature>
<dbReference type="AlphaFoldDB" id="A0AAN6IEK9"/>
<proteinExistence type="predicted"/>
<name>A0AAN6IEK9_9EURO</name>
<organism evidence="3 4">
    <name type="scientific">Exophiala viscosa</name>
    <dbReference type="NCBI Taxonomy" id="2486360"/>
    <lineage>
        <taxon>Eukaryota</taxon>
        <taxon>Fungi</taxon>
        <taxon>Dikarya</taxon>
        <taxon>Ascomycota</taxon>
        <taxon>Pezizomycotina</taxon>
        <taxon>Eurotiomycetes</taxon>
        <taxon>Chaetothyriomycetidae</taxon>
        <taxon>Chaetothyriales</taxon>
        <taxon>Herpotrichiellaceae</taxon>
        <taxon>Exophiala</taxon>
    </lineage>
</organism>
<evidence type="ECO:0000313" key="4">
    <source>
        <dbReference type="Proteomes" id="UP001203852"/>
    </source>
</evidence>
<dbReference type="Proteomes" id="UP001203852">
    <property type="component" value="Unassembled WGS sequence"/>
</dbReference>
<dbReference type="Pfam" id="PF25482">
    <property type="entry name" value="DUF7905"/>
    <property type="match status" value="1"/>
</dbReference>
<accession>A0AAN6IEK9</accession>
<evidence type="ECO:0000313" key="3">
    <source>
        <dbReference type="EMBL" id="KAI1615112.1"/>
    </source>
</evidence>
<evidence type="ECO:0000256" key="1">
    <source>
        <dbReference type="SAM" id="MobiDB-lite"/>
    </source>
</evidence>
<comment type="caution">
    <text evidence="3">The sequence shown here is derived from an EMBL/GenBank/DDBJ whole genome shotgun (WGS) entry which is preliminary data.</text>
</comment>
<dbReference type="InterPro" id="IPR057227">
    <property type="entry name" value="DUF7905"/>
</dbReference>
<gene>
    <name evidence="3" type="ORF">EDD36DRAFT_462631</name>
</gene>
<keyword evidence="4" id="KW-1185">Reference proteome</keyword>
<dbReference type="EMBL" id="MU404352">
    <property type="protein sequence ID" value="KAI1615112.1"/>
    <property type="molecule type" value="Genomic_DNA"/>
</dbReference>
<evidence type="ECO:0000259" key="2">
    <source>
        <dbReference type="Pfam" id="PF25482"/>
    </source>
</evidence>
<sequence length="703" mass="80480">MSDHEGEGLDLERWEVASLPGGSIYSYAASDVFHQGVVPGETGLQPTLGPHTSHRRNFQDRDLLLRTTIRSPRGPHPLQSSGVPARAPEAPFRNPSEHLFENGHPPTGELQLTATWRSLQTVALRADRSAPHPLLKLKEFMGKFGTFIRKPEHQDGKLLIWGELKDVAATQAALAEWQQLVYKSFASSKPTSWAKSHALDGRAEHRLERQTQQKAFTDYLRQADYDYPVQCALLWPKDMDIEEFEKLNQEVLDQLRSTFSDSFCRITLKHSDLQHILIEANNERDALQIMSRLRNLIKESISQRDELAMVNLVHLPDYEIYRDRVGLQDKDPRTESYLPTLHGNQAPDEEGWTKERRVTHAGNRKKIKKVIDTSIKRLRISQQHVRLRAVFGELGFTLFQKPADGEDTYNFQDFYSMVTKGRTKLHLNGLPVRQGDITDLPDILDSMEAFSDRIETYGAFFDFSAQMANTTLRLDAVIYPNGDQFDIYEQRWIEFGDKVSKLQVSLFNFERPDFQITMDAFPLYPEERIKPQMLEFQNNLSFEGPPNGIKSTPRRRVKYSLVLGHVQTMSELTVIKWRFKNTHGIFELRRKDVYDEAPGLRSPGPKETRWHALYYYPEWDNLMGQFATVKPGEDITWTKSVATFFPESDKMGRALPQGFKNFITEVEEIQDLLAEAIGKLAKGKQKAAQASGFHGNGAGDDTI</sequence>
<protein>
    <recommendedName>
        <fullName evidence="2">DUF7905 domain-containing protein</fullName>
    </recommendedName>
</protein>
<feature type="domain" description="DUF7905" evidence="2">
    <location>
        <begin position="352"/>
        <end position="647"/>
    </location>
</feature>